<dbReference type="GO" id="GO:0008470">
    <property type="term" value="F:3-methylbutanoyl-CoA dehydrogenase activity"/>
    <property type="evidence" value="ECO:0007669"/>
    <property type="project" value="TreeGrafter"/>
</dbReference>
<evidence type="ECO:0000259" key="2">
    <source>
        <dbReference type="Pfam" id="PF02771"/>
    </source>
</evidence>
<evidence type="ECO:0000256" key="1">
    <source>
        <dbReference type="ARBA" id="ARBA00023002"/>
    </source>
</evidence>
<reference evidence="4 6" key="1">
    <citation type="submission" date="2016-06" db="EMBL/GenBank/DDBJ databases">
        <authorList>
            <person name="Kjaerup R.B."/>
            <person name="Dalgaard T.S."/>
            <person name="Juul-Madsen H.R."/>
        </authorList>
    </citation>
    <scope>NUCLEOTIDE SEQUENCE [LARGE SCALE GENOMIC DNA]</scope>
    <source>
        <strain evidence="4">Orrdi1</strain>
    </source>
</reference>
<dbReference type="PIRSF" id="PIRSF016578">
    <property type="entry name" value="HsaA"/>
    <property type="match status" value="1"/>
</dbReference>
<dbReference type="InterPro" id="IPR046373">
    <property type="entry name" value="Acyl-CoA_Oxase/DH_mid-dom_sf"/>
</dbReference>
<organism evidence="4 6">
    <name type="scientific">Orrella dioscoreae</name>
    <dbReference type="NCBI Taxonomy" id="1851544"/>
    <lineage>
        <taxon>Bacteria</taxon>
        <taxon>Pseudomonadati</taxon>
        <taxon>Pseudomonadota</taxon>
        <taxon>Betaproteobacteria</taxon>
        <taxon>Burkholderiales</taxon>
        <taxon>Alcaligenaceae</taxon>
        <taxon>Orrella</taxon>
    </lineage>
</organism>
<dbReference type="InterPro" id="IPR013786">
    <property type="entry name" value="AcylCoA_DH/ox_N"/>
</dbReference>
<feature type="domain" description="Acyl-CoA dehydrogenase/oxidase N-terminal" evidence="2">
    <location>
        <begin position="39"/>
        <end position="102"/>
    </location>
</feature>
<gene>
    <name evidence="4" type="ORF">ODI_02611</name>
    <name evidence="5" type="ORF">ODI_R0715</name>
</gene>
<dbReference type="Pfam" id="PF08028">
    <property type="entry name" value="Acyl-CoA_dh_2"/>
    <property type="match status" value="1"/>
</dbReference>
<dbReference type="EMBL" id="LT907988">
    <property type="protein sequence ID" value="SOE47225.1"/>
    <property type="molecule type" value="Genomic_DNA"/>
</dbReference>
<evidence type="ECO:0000313" key="6">
    <source>
        <dbReference type="Proteomes" id="UP000078558"/>
    </source>
</evidence>
<dbReference type="InterPro" id="IPR037069">
    <property type="entry name" value="AcylCoA_DH/ox_N_sf"/>
</dbReference>
<evidence type="ECO:0000313" key="5">
    <source>
        <dbReference type="EMBL" id="SOE47225.1"/>
    </source>
</evidence>
<keyword evidence="6" id="KW-1185">Reference proteome</keyword>
<evidence type="ECO:0000313" key="4">
    <source>
        <dbReference type="EMBL" id="SBT23922.1"/>
    </source>
</evidence>
<name>A0A1C3JXB6_9BURK</name>
<dbReference type="GO" id="GO:0050660">
    <property type="term" value="F:flavin adenine dinucleotide binding"/>
    <property type="evidence" value="ECO:0007669"/>
    <property type="project" value="InterPro"/>
</dbReference>
<keyword evidence="1" id="KW-0560">Oxidoreductase</keyword>
<dbReference type="SUPFAM" id="SSF56645">
    <property type="entry name" value="Acyl-CoA dehydrogenase NM domain-like"/>
    <property type="match status" value="1"/>
</dbReference>
<dbReference type="Pfam" id="PF02771">
    <property type="entry name" value="Acyl-CoA_dh_N"/>
    <property type="match status" value="1"/>
</dbReference>
<dbReference type="InterPro" id="IPR009100">
    <property type="entry name" value="AcylCoA_DH/oxidase_NM_dom_sf"/>
</dbReference>
<dbReference type="AlphaFoldDB" id="A0A1C3JXB6"/>
<dbReference type="Gene3D" id="1.10.540.10">
    <property type="entry name" value="Acyl-CoA dehydrogenase/oxidase, N-terminal domain"/>
    <property type="match status" value="1"/>
</dbReference>
<dbReference type="PANTHER" id="PTHR43884">
    <property type="entry name" value="ACYL-COA DEHYDROGENASE"/>
    <property type="match status" value="1"/>
</dbReference>
<dbReference type="Proteomes" id="UP000078558">
    <property type="component" value="Chromosome I"/>
</dbReference>
<dbReference type="InterPro" id="IPR013107">
    <property type="entry name" value="Acyl-CoA_DH_C"/>
</dbReference>
<proteinExistence type="predicted"/>
<sequence>MSAMSHQDLLSDPSHPPAPGLADWLALADELGDRLRLDITEREQANASPAPQIAMLRDAGLLTLTIPSAWGGKGQPWHTAVQTVRRLARSDGAIAQLLGYHYAWLRIAQAIGGANTQALLTQTASQGWFWASAGAPRAGRLVLHPRPEGGYLVQGESGFATGAAVADRLFVRGVDSATQRVVVVALDTRQAGVEPGGDWNALGLRQSASDSLRLVNAAVAAQDVLGTFQTISEPPPMVSTLGVLAFQSLFTQLHLGMAEGAVLEAADYVRQRAQPWVHAQVAHAQEDPHIQNGFGQAVASLQAVAALAERADAAVSWLFGHAESATPAQRAEVAELVACAKIISVQAGLAAASDVFNLTGARATRRAQGLDRHWRDLRTLTLHDPLAYKLNEVGRYFLGGEAPEPSNYR</sequence>
<dbReference type="GO" id="GO:0006552">
    <property type="term" value="P:L-leucine catabolic process"/>
    <property type="evidence" value="ECO:0007669"/>
    <property type="project" value="TreeGrafter"/>
</dbReference>
<dbReference type="SUPFAM" id="SSF47203">
    <property type="entry name" value="Acyl-CoA dehydrogenase C-terminal domain-like"/>
    <property type="match status" value="1"/>
</dbReference>
<feature type="domain" description="Acyl-CoA dehydrogenase C-terminal" evidence="3">
    <location>
        <begin position="252"/>
        <end position="383"/>
    </location>
</feature>
<evidence type="ECO:0000259" key="3">
    <source>
        <dbReference type="Pfam" id="PF08028"/>
    </source>
</evidence>
<protein>
    <submittedName>
        <fullName evidence="4">Acyl-CoA dehydrogenase probable dibenzothiophene desulfurization enzyme</fullName>
    </submittedName>
</protein>
<dbReference type="Gene3D" id="1.20.140.10">
    <property type="entry name" value="Butyryl-CoA Dehydrogenase, subunit A, domain 3"/>
    <property type="match status" value="1"/>
</dbReference>
<dbReference type="EMBL" id="FLRC01000004">
    <property type="protein sequence ID" value="SBT23922.1"/>
    <property type="molecule type" value="Genomic_DNA"/>
</dbReference>
<accession>A0A1C3JXB6</accession>
<reference evidence="5 6" key="2">
    <citation type="submission" date="2017-08" db="EMBL/GenBank/DDBJ databases">
        <authorList>
            <person name="de Groot N.N."/>
        </authorList>
    </citation>
    <scope>NUCLEOTIDE SEQUENCE [LARGE SCALE GENOMIC DNA]</scope>
    <source>
        <strain evidence="5">Orrdi1</strain>
    </source>
</reference>
<dbReference type="InterPro" id="IPR036250">
    <property type="entry name" value="AcylCo_DH-like_C"/>
</dbReference>
<dbReference type="Gene3D" id="2.40.110.10">
    <property type="entry name" value="Butyryl-CoA Dehydrogenase, subunit A, domain 2"/>
    <property type="match status" value="1"/>
</dbReference>
<dbReference type="STRING" id="1851544.ODI_02611"/>
<dbReference type="PANTHER" id="PTHR43884:SF12">
    <property type="entry name" value="ISOVALERYL-COA DEHYDROGENASE, MITOCHONDRIAL-RELATED"/>
    <property type="match status" value="1"/>
</dbReference>
<dbReference type="KEGG" id="odi:ODI_R0715"/>